<reference evidence="1 2" key="1">
    <citation type="submission" date="2024-02" db="EMBL/GenBank/DDBJ databases">
        <title>A novel Wenzhouxiangellaceae bacterium, isolated from coastal sediments.</title>
        <authorList>
            <person name="Du Z.-J."/>
            <person name="Ye Y.-Q."/>
            <person name="Zhang X.-Y."/>
        </authorList>
    </citation>
    <scope>NUCLEOTIDE SEQUENCE [LARGE SCALE GENOMIC DNA]</scope>
    <source>
        <strain evidence="1 2">CH-27</strain>
    </source>
</reference>
<evidence type="ECO:0000313" key="2">
    <source>
        <dbReference type="Proteomes" id="UP001359886"/>
    </source>
</evidence>
<protein>
    <submittedName>
        <fullName evidence="1">Uncharacterized protein</fullName>
    </submittedName>
</protein>
<name>A0AAW9RL74_9GAMM</name>
<dbReference type="Proteomes" id="UP001359886">
    <property type="component" value="Unassembled WGS sequence"/>
</dbReference>
<accession>A0AAW9RL74</accession>
<dbReference type="EMBL" id="JAZHOG010000010">
    <property type="protein sequence ID" value="MEJ8569000.1"/>
    <property type="molecule type" value="Genomic_DNA"/>
</dbReference>
<proteinExistence type="predicted"/>
<gene>
    <name evidence="1" type="ORF">V3330_15315</name>
</gene>
<dbReference type="RefSeq" id="WP_354696317.1">
    <property type="nucleotide sequence ID" value="NZ_JAZHOG010000010.1"/>
</dbReference>
<sequence length="267" mass="31111">MLSGKDTKIRVRILVKAFPQRSKKYEETVCCAGVCEETRKLLRLYPIRFRRLTDDQRFTRYDAVELVVTKASSDPRPESYRVSEDSIRVLERAKDAKFPTEKKVSLWKPFIYSGLDELHELQSSAGTSLGIIRPSSVRFRYKLYEPNDSESQGVLQEQGLMFEEPLKALERPRYLFYFDFVSDGKEHSCQIQDWEVQQAFRAYVRRYNGEGKALEKLAQEYGENIPKANLHFVMGTMKARPYQFILIGVLRAQVSPEEVLEQMSLLQ</sequence>
<organism evidence="1 2">
    <name type="scientific">Elongatibacter sediminis</name>
    <dbReference type="NCBI Taxonomy" id="3119006"/>
    <lineage>
        <taxon>Bacteria</taxon>
        <taxon>Pseudomonadati</taxon>
        <taxon>Pseudomonadota</taxon>
        <taxon>Gammaproteobacteria</taxon>
        <taxon>Chromatiales</taxon>
        <taxon>Wenzhouxiangellaceae</taxon>
        <taxon>Elongatibacter</taxon>
    </lineage>
</organism>
<dbReference type="AlphaFoldDB" id="A0AAW9RL74"/>
<comment type="caution">
    <text evidence="1">The sequence shown here is derived from an EMBL/GenBank/DDBJ whole genome shotgun (WGS) entry which is preliminary data.</text>
</comment>
<keyword evidence="2" id="KW-1185">Reference proteome</keyword>
<evidence type="ECO:0000313" key="1">
    <source>
        <dbReference type="EMBL" id="MEJ8569000.1"/>
    </source>
</evidence>